<dbReference type="OrthoDB" id="10250730at2759"/>
<name>A0A6J1LRH3_DROHY</name>
<dbReference type="AlphaFoldDB" id="A0A6J1LRH3"/>
<evidence type="ECO:0000256" key="3">
    <source>
        <dbReference type="ARBA" id="ARBA00014856"/>
    </source>
</evidence>
<dbReference type="RefSeq" id="XP_023166325.2">
    <property type="nucleotide sequence ID" value="XM_023310557.2"/>
</dbReference>
<dbReference type="OMA" id="RCRDGTN"/>
<dbReference type="SMART" id="SM00849">
    <property type="entry name" value="Lactamase_B"/>
    <property type="match status" value="1"/>
</dbReference>
<dbReference type="InterPro" id="IPR036866">
    <property type="entry name" value="RibonucZ/Hydroxyglut_hydro"/>
</dbReference>
<dbReference type="CDD" id="cd07711">
    <property type="entry name" value="MBLAC1-like_MBL-fold"/>
    <property type="match status" value="1"/>
</dbReference>
<evidence type="ECO:0000256" key="4">
    <source>
        <dbReference type="ARBA" id="ARBA00032988"/>
    </source>
</evidence>
<dbReference type="Proteomes" id="UP000504633">
    <property type="component" value="Unplaced"/>
</dbReference>
<feature type="domain" description="Metallo-beta-lactamase" evidence="7">
    <location>
        <begin position="27"/>
        <end position="193"/>
    </location>
</feature>
<proteinExistence type="predicted"/>
<dbReference type="PANTHER" id="PTHR23200:SF48">
    <property type="entry name" value="METALLO-BETA-LACTAMASE DOMAIN-CONTAINING PROTEIN 1"/>
    <property type="match status" value="1"/>
</dbReference>
<evidence type="ECO:0000313" key="8">
    <source>
        <dbReference type="Proteomes" id="UP000504633"/>
    </source>
</evidence>
<evidence type="ECO:0000256" key="2">
    <source>
        <dbReference type="ARBA" id="ARBA00011738"/>
    </source>
</evidence>
<organism evidence="8 9">
    <name type="scientific">Drosophila hydei</name>
    <name type="common">Fruit fly</name>
    <dbReference type="NCBI Taxonomy" id="7224"/>
    <lineage>
        <taxon>Eukaryota</taxon>
        <taxon>Metazoa</taxon>
        <taxon>Ecdysozoa</taxon>
        <taxon>Arthropoda</taxon>
        <taxon>Hexapoda</taxon>
        <taxon>Insecta</taxon>
        <taxon>Pterygota</taxon>
        <taxon>Neoptera</taxon>
        <taxon>Endopterygota</taxon>
        <taxon>Diptera</taxon>
        <taxon>Brachycera</taxon>
        <taxon>Muscomorpha</taxon>
        <taxon>Ephydroidea</taxon>
        <taxon>Drosophilidae</taxon>
        <taxon>Drosophila</taxon>
    </lineage>
</organism>
<dbReference type="KEGG" id="dhe:111596360"/>
<sequence>MSENQVIVLQSGYAHEDEIDPNAMRANCSCTLIRCRDGNNIIVDTLTAWDGERLKSLIAEQGLQPDDINVVVCTHGHSDHIGCNYLFQQARLHIVGSTASKHDLYSEYAGALDTNGEVLLEKTLGHTLSCVSVLIHNSQFDGTTVGVCGDLFERCQDIDDAQIWKAAGSEDEKQQAEQRYRIAQLCQYIVPGHGTIFKLDNEMRTKLKKNI</sequence>
<evidence type="ECO:0000313" key="9">
    <source>
        <dbReference type="RefSeq" id="XP_023166325.2"/>
    </source>
</evidence>
<comment type="subcellular location">
    <subcellularLocation>
        <location evidence="1">Cytoplasm</location>
        <location evidence="1">Cytosol</location>
    </subcellularLocation>
</comment>
<evidence type="ECO:0000259" key="7">
    <source>
        <dbReference type="SMART" id="SM00849"/>
    </source>
</evidence>
<dbReference type="Gene3D" id="3.60.15.10">
    <property type="entry name" value="Ribonuclease Z/Hydroxyacylglutathione hydrolase-like"/>
    <property type="match status" value="1"/>
</dbReference>
<dbReference type="Pfam" id="PF00753">
    <property type="entry name" value="Lactamase_B"/>
    <property type="match status" value="1"/>
</dbReference>
<comment type="function">
    <text evidence="6">Endoribonuclease that catalyzes the hydrolysis of histone-coding pre-mRNA 3'-end. Involved in histone pre-mRNA processing during the S-phase of the cell cycle, which is required for entering/progressing through S-phase. Cleaves histone pre-mRNA at a major and a minor cleavage site after the 5'-ACCCA-3' and the 5'-ACCCACA-3' sequence, respectively, and located downstream of the stem-loop. May require the presence of the HDE element located at the histone pre-RNA 3'-end to avoid non-specific cleavage.</text>
</comment>
<keyword evidence="8" id="KW-1185">Reference proteome</keyword>
<dbReference type="GeneID" id="111596360"/>
<dbReference type="GO" id="GO:0031123">
    <property type="term" value="P:RNA 3'-end processing"/>
    <property type="evidence" value="ECO:0007669"/>
    <property type="project" value="UniProtKB-ARBA"/>
</dbReference>
<dbReference type="InterPro" id="IPR039344">
    <property type="entry name" value="MBLAC1"/>
</dbReference>
<accession>A0A6J1LRH3</accession>
<protein>
    <recommendedName>
        <fullName evidence="3">Metallo-beta-lactamase domain-containing protein 1</fullName>
    </recommendedName>
    <alternativeName>
        <fullName evidence="4">Endoribonuclease MBLAC1</fullName>
    </alternativeName>
</protein>
<evidence type="ECO:0000256" key="5">
    <source>
        <dbReference type="ARBA" id="ARBA00044690"/>
    </source>
</evidence>
<dbReference type="InterPro" id="IPR001279">
    <property type="entry name" value="Metallo-B-lactamas"/>
</dbReference>
<evidence type="ECO:0000256" key="6">
    <source>
        <dbReference type="ARBA" id="ARBA00045869"/>
    </source>
</evidence>
<comment type="catalytic activity">
    <reaction evidence="5">
        <text>a ribonucleotidyl-ribonucleotide-RNA + H2O = a 3'-end ribonucleotide-RNA + a 5'-end 5'-phospho-ribonucleoside-RNA + H(+)</text>
        <dbReference type="Rhea" id="RHEA:68096"/>
        <dbReference type="Rhea" id="RHEA-COMP:15179"/>
        <dbReference type="Rhea" id="RHEA-COMP:17355"/>
        <dbReference type="Rhea" id="RHEA-COMP:17428"/>
        <dbReference type="ChEBI" id="CHEBI:15377"/>
        <dbReference type="ChEBI" id="CHEBI:15378"/>
        <dbReference type="ChEBI" id="CHEBI:74896"/>
        <dbReference type="ChEBI" id="CHEBI:138282"/>
        <dbReference type="ChEBI" id="CHEBI:173118"/>
    </reaction>
    <physiologicalReaction direction="left-to-right" evidence="5">
        <dbReference type="Rhea" id="RHEA:68097"/>
    </physiologicalReaction>
</comment>
<gene>
    <name evidence="9" type="primary">LOC111596360</name>
</gene>
<reference evidence="9" key="1">
    <citation type="submission" date="2025-08" db="UniProtKB">
        <authorList>
            <consortium name="RefSeq"/>
        </authorList>
    </citation>
    <scope>IDENTIFICATION</scope>
    <source>
        <strain evidence="9">15085-1641.00</strain>
        <tissue evidence="9">Whole body</tissue>
    </source>
</reference>
<comment type="subunit">
    <text evidence="2">Homodimer.</text>
</comment>
<dbReference type="GO" id="GO:0005829">
    <property type="term" value="C:cytosol"/>
    <property type="evidence" value="ECO:0007669"/>
    <property type="project" value="UniProtKB-SubCell"/>
</dbReference>
<evidence type="ECO:0000256" key="1">
    <source>
        <dbReference type="ARBA" id="ARBA00004514"/>
    </source>
</evidence>
<dbReference type="SUPFAM" id="SSF56281">
    <property type="entry name" value="Metallo-hydrolase/oxidoreductase"/>
    <property type="match status" value="1"/>
</dbReference>
<dbReference type="PANTHER" id="PTHR23200">
    <property type="entry name" value="METALLO-BETA-LACTAMASE DOMAIN-CONTAINING PROTEIN 1"/>
    <property type="match status" value="1"/>
</dbReference>